<evidence type="ECO:0000313" key="12">
    <source>
        <dbReference type="RefSeq" id="XP_017780452.1"/>
    </source>
</evidence>
<dbReference type="InterPro" id="IPR035680">
    <property type="entry name" value="Clx_II_MBL"/>
</dbReference>
<dbReference type="GO" id="GO:0016787">
    <property type="term" value="F:hydrolase activity"/>
    <property type="evidence" value="ECO:0007669"/>
    <property type="project" value="UniProtKB-KW"/>
</dbReference>
<dbReference type="InterPro" id="IPR032282">
    <property type="entry name" value="HAGH_C"/>
</dbReference>
<accession>A0ABM1N0V2</accession>
<evidence type="ECO:0000313" key="11">
    <source>
        <dbReference type="Proteomes" id="UP000695000"/>
    </source>
</evidence>
<evidence type="ECO:0000256" key="5">
    <source>
        <dbReference type="ARBA" id="ARBA00011917"/>
    </source>
</evidence>
<evidence type="ECO:0000256" key="1">
    <source>
        <dbReference type="ARBA" id="ARBA00001623"/>
    </source>
</evidence>
<dbReference type="GeneID" id="108565468"/>
<evidence type="ECO:0000256" key="6">
    <source>
        <dbReference type="ARBA" id="ARBA00022723"/>
    </source>
</evidence>
<keyword evidence="11" id="KW-1185">Reference proteome</keyword>
<dbReference type="Pfam" id="PF00753">
    <property type="entry name" value="Lactamase_B"/>
    <property type="match status" value="1"/>
</dbReference>
<proteinExistence type="inferred from homology"/>
<dbReference type="InterPro" id="IPR017782">
    <property type="entry name" value="Hydroxyacylglutathione_Hdrlase"/>
</dbReference>
<dbReference type="SUPFAM" id="SSF56281">
    <property type="entry name" value="Metallo-hydrolase/oxidoreductase"/>
    <property type="match status" value="1"/>
</dbReference>
<dbReference type="NCBIfam" id="TIGR03413">
    <property type="entry name" value="GSH_gloB"/>
    <property type="match status" value="1"/>
</dbReference>
<evidence type="ECO:0000256" key="2">
    <source>
        <dbReference type="ARBA" id="ARBA00001947"/>
    </source>
</evidence>
<evidence type="ECO:0000256" key="8">
    <source>
        <dbReference type="ARBA" id="ARBA00022833"/>
    </source>
</evidence>
<dbReference type="HAMAP" id="MF_01374">
    <property type="entry name" value="Glyoxalase_2"/>
    <property type="match status" value="1"/>
</dbReference>
<keyword evidence="6" id="KW-0479">Metal-binding</keyword>
<name>A0ABM1N0V2_NICVS</name>
<dbReference type="InterPro" id="IPR036866">
    <property type="entry name" value="RibonucZ/Hydroxyglut_hydro"/>
</dbReference>
<comment type="cofactor">
    <cofactor evidence="2">
        <name>Zn(2+)</name>
        <dbReference type="ChEBI" id="CHEBI:29105"/>
    </cofactor>
</comment>
<keyword evidence="7 12" id="KW-0378">Hydrolase</keyword>
<dbReference type="CDD" id="cd07723">
    <property type="entry name" value="hydroxyacylglutathione_hydrolase_MBL-fold"/>
    <property type="match status" value="1"/>
</dbReference>
<dbReference type="Proteomes" id="UP000695000">
    <property type="component" value="Unplaced"/>
</dbReference>
<reference evidence="12" key="1">
    <citation type="submission" date="2025-08" db="UniProtKB">
        <authorList>
            <consortium name="RefSeq"/>
        </authorList>
    </citation>
    <scope>IDENTIFICATION</scope>
    <source>
        <tissue evidence="12">Whole Larva</tissue>
    </source>
</reference>
<dbReference type="Gene3D" id="3.60.15.10">
    <property type="entry name" value="Ribonuclease Z/Hydroxyacylglutathione hydrolase-like"/>
    <property type="match status" value="1"/>
</dbReference>
<dbReference type="EC" id="3.1.2.6" evidence="5"/>
<gene>
    <name evidence="12" type="primary">LOC108565468</name>
</gene>
<comment type="similarity">
    <text evidence="4">Belongs to the metallo-beta-lactamase superfamily. Glyoxalase II family.</text>
</comment>
<dbReference type="SMART" id="SM00849">
    <property type="entry name" value="Lactamase_B"/>
    <property type="match status" value="1"/>
</dbReference>
<evidence type="ECO:0000259" key="10">
    <source>
        <dbReference type="SMART" id="SM00849"/>
    </source>
</evidence>
<evidence type="ECO:0000256" key="4">
    <source>
        <dbReference type="ARBA" id="ARBA00006759"/>
    </source>
</evidence>
<organism evidence="11 12">
    <name type="scientific">Nicrophorus vespilloides</name>
    <name type="common">Boreal carrion beetle</name>
    <dbReference type="NCBI Taxonomy" id="110193"/>
    <lineage>
        <taxon>Eukaryota</taxon>
        <taxon>Metazoa</taxon>
        <taxon>Ecdysozoa</taxon>
        <taxon>Arthropoda</taxon>
        <taxon>Hexapoda</taxon>
        <taxon>Insecta</taxon>
        <taxon>Pterygota</taxon>
        <taxon>Neoptera</taxon>
        <taxon>Endopterygota</taxon>
        <taxon>Coleoptera</taxon>
        <taxon>Polyphaga</taxon>
        <taxon>Staphyliniformia</taxon>
        <taxon>Silphidae</taxon>
        <taxon>Nicrophorinae</taxon>
        <taxon>Nicrophorus</taxon>
    </lineage>
</organism>
<feature type="domain" description="Metallo-beta-lactamase" evidence="10">
    <location>
        <begin position="56"/>
        <end position="222"/>
    </location>
</feature>
<dbReference type="RefSeq" id="XP_017780452.1">
    <property type="nucleotide sequence ID" value="XM_017924963.1"/>
</dbReference>
<sequence>MASLMRYLPNSLSNKLTATYFKLSTLSQLGFRGTHSSQSTIDLDKMKIHILPALTDNYMYLIVDEKTKQAAVVDPVAPETVLQAVNAHGVNLTKVLTTHHHWDHAGGNEDLVKKCKNSLDVFGGDDRIGAMTTKVKHGDKFKIGDIDVECIFTPCHTSGHICYYLTTTSGSEVETPPVVFTGDTLFIAGCGRFFEGTADEMYSALIEKLSKLPDETRVFCGHEYTQQNLRFAKFVESENADIDAKIEWAARMRGKGEPTVPSTIGEEKRINPFMRVNEAAVQSHANCGQDPRKTMQIIRKEKDSF</sequence>
<comment type="catalytic activity">
    <reaction evidence="1">
        <text>an S-(2-hydroxyacyl)glutathione + H2O = a 2-hydroxy carboxylate + glutathione + H(+)</text>
        <dbReference type="Rhea" id="RHEA:21864"/>
        <dbReference type="ChEBI" id="CHEBI:15377"/>
        <dbReference type="ChEBI" id="CHEBI:15378"/>
        <dbReference type="ChEBI" id="CHEBI:57925"/>
        <dbReference type="ChEBI" id="CHEBI:58896"/>
        <dbReference type="ChEBI" id="CHEBI:71261"/>
        <dbReference type="EC" id="3.1.2.6"/>
    </reaction>
</comment>
<dbReference type="InterPro" id="IPR001279">
    <property type="entry name" value="Metallo-B-lactamas"/>
</dbReference>
<keyword evidence="8" id="KW-0862">Zinc</keyword>
<dbReference type="PANTHER" id="PTHR11935:SF94">
    <property type="entry name" value="TENZING NORGAY, ISOFORM C"/>
    <property type="match status" value="1"/>
</dbReference>
<dbReference type="Pfam" id="PF16123">
    <property type="entry name" value="HAGH_C"/>
    <property type="match status" value="1"/>
</dbReference>
<dbReference type="PIRSF" id="PIRSF005457">
    <property type="entry name" value="Glx"/>
    <property type="match status" value="1"/>
</dbReference>
<dbReference type="PANTHER" id="PTHR11935">
    <property type="entry name" value="BETA LACTAMASE DOMAIN"/>
    <property type="match status" value="1"/>
</dbReference>
<evidence type="ECO:0000256" key="7">
    <source>
        <dbReference type="ARBA" id="ARBA00022801"/>
    </source>
</evidence>
<comment type="pathway">
    <text evidence="3">Secondary metabolite metabolism; methylglyoxal degradation; (R)-lactate from methylglyoxal: step 2/2.</text>
</comment>
<protein>
    <recommendedName>
        <fullName evidence="5">hydroxyacylglutathione hydrolase</fullName>
        <ecNumber evidence="5">3.1.2.6</ecNumber>
    </recommendedName>
    <alternativeName>
        <fullName evidence="9">Glyoxalase II</fullName>
    </alternativeName>
</protein>
<evidence type="ECO:0000256" key="3">
    <source>
        <dbReference type="ARBA" id="ARBA00004963"/>
    </source>
</evidence>
<evidence type="ECO:0000256" key="9">
    <source>
        <dbReference type="ARBA" id="ARBA00031044"/>
    </source>
</evidence>